<feature type="domain" description="F-box" evidence="1">
    <location>
        <begin position="12"/>
        <end position="61"/>
    </location>
</feature>
<keyword evidence="3" id="KW-1185">Reference proteome</keyword>
<evidence type="ECO:0000259" key="1">
    <source>
        <dbReference type="PROSITE" id="PS50181"/>
    </source>
</evidence>
<comment type="caution">
    <text evidence="2">The sequence shown here is derived from an EMBL/GenBank/DDBJ whole genome shotgun (WGS) entry which is preliminary data.</text>
</comment>
<dbReference type="AlphaFoldDB" id="A0AAW1S054"/>
<dbReference type="SUPFAM" id="SSF81383">
    <property type="entry name" value="F-box domain"/>
    <property type="match status" value="1"/>
</dbReference>
<evidence type="ECO:0000313" key="3">
    <source>
        <dbReference type="Proteomes" id="UP001438707"/>
    </source>
</evidence>
<dbReference type="InterPro" id="IPR001810">
    <property type="entry name" value="F-box_dom"/>
</dbReference>
<sequence>MSVQASVCLGDTKRRHQLPPELWAKVLSHLNLLELLQARLVCKDFICLDQNQSLSLHWNIAGHTAFRHGQLAALWRSTRRHI</sequence>
<dbReference type="EMBL" id="JALJOS010000005">
    <property type="protein sequence ID" value="KAK9838938.1"/>
    <property type="molecule type" value="Genomic_DNA"/>
</dbReference>
<name>A0AAW1S054_9CHLO</name>
<dbReference type="Gene3D" id="1.20.1280.50">
    <property type="match status" value="1"/>
</dbReference>
<dbReference type="Pfam" id="PF00646">
    <property type="entry name" value="F-box"/>
    <property type="match status" value="1"/>
</dbReference>
<reference evidence="2 3" key="1">
    <citation type="journal article" date="2024" name="Nat. Commun.">
        <title>Phylogenomics reveals the evolutionary origins of lichenization in chlorophyte algae.</title>
        <authorList>
            <person name="Puginier C."/>
            <person name="Libourel C."/>
            <person name="Otte J."/>
            <person name="Skaloud P."/>
            <person name="Haon M."/>
            <person name="Grisel S."/>
            <person name="Petersen M."/>
            <person name="Berrin J.G."/>
            <person name="Delaux P.M."/>
            <person name="Dal Grande F."/>
            <person name="Keller J."/>
        </authorList>
    </citation>
    <scope>NUCLEOTIDE SEQUENCE [LARGE SCALE GENOMIC DNA]</scope>
    <source>
        <strain evidence="2 3">SAG 2145</strain>
    </source>
</reference>
<organism evidence="2 3">
    <name type="scientific">Apatococcus lobatus</name>
    <dbReference type="NCBI Taxonomy" id="904363"/>
    <lineage>
        <taxon>Eukaryota</taxon>
        <taxon>Viridiplantae</taxon>
        <taxon>Chlorophyta</taxon>
        <taxon>core chlorophytes</taxon>
        <taxon>Trebouxiophyceae</taxon>
        <taxon>Chlorellales</taxon>
        <taxon>Chlorellaceae</taxon>
        <taxon>Apatococcus</taxon>
    </lineage>
</organism>
<proteinExistence type="predicted"/>
<protein>
    <recommendedName>
        <fullName evidence="1">F-box domain-containing protein</fullName>
    </recommendedName>
</protein>
<dbReference type="Proteomes" id="UP001438707">
    <property type="component" value="Unassembled WGS sequence"/>
</dbReference>
<gene>
    <name evidence="2" type="ORF">WJX74_006322</name>
</gene>
<evidence type="ECO:0000313" key="2">
    <source>
        <dbReference type="EMBL" id="KAK9838938.1"/>
    </source>
</evidence>
<dbReference type="InterPro" id="IPR036047">
    <property type="entry name" value="F-box-like_dom_sf"/>
</dbReference>
<accession>A0AAW1S054</accession>
<dbReference type="PROSITE" id="PS50181">
    <property type="entry name" value="FBOX"/>
    <property type="match status" value="1"/>
</dbReference>
<dbReference type="SMART" id="SM00256">
    <property type="entry name" value="FBOX"/>
    <property type="match status" value="1"/>
</dbReference>